<evidence type="ECO:0000313" key="2">
    <source>
        <dbReference type="EMBL" id="MCX7468466.1"/>
    </source>
</evidence>
<proteinExistence type="predicted"/>
<dbReference type="AlphaFoldDB" id="A0A9Q4C8V3"/>
<gene>
    <name evidence="1" type="ORF">OS125_07595</name>
    <name evidence="2" type="ORF">OS129_06205</name>
</gene>
<accession>A0A9Q4C8V3</accession>
<dbReference type="Proteomes" id="UP001071478">
    <property type="component" value="Unassembled WGS sequence"/>
</dbReference>
<sequence>MIPSLYAVTPDTVSRMHPAARESVFWELDPATAAEVVDAGSATLEKEAWINQVLLEQGGCGYSIGTAGDAEAIATVLFCAPEHASGVVQLPTAPVSPDAQLLTSLFIERRFGELGVESVLINAVILDLTRRGARAVEAFALRNPGATAARRDRGPRNPSGDADMDAVAIAARASEIGLPDIGVLEAAGFAVVADHDLLPRLRLSLPGQDLVWSEEAAELPLVTTPG</sequence>
<evidence type="ECO:0000313" key="4">
    <source>
        <dbReference type="Proteomes" id="UP001081709"/>
    </source>
</evidence>
<dbReference type="Proteomes" id="UP001081709">
    <property type="component" value="Unassembled WGS sequence"/>
</dbReference>
<organism evidence="2 3">
    <name type="scientific">Corynebacterium pygosceleis</name>
    <dbReference type="NCBI Taxonomy" id="2800406"/>
    <lineage>
        <taxon>Bacteria</taxon>
        <taxon>Bacillati</taxon>
        <taxon>Actinomycetota</taxon>
        <taxon>Actinomycetes</taxon>
        <taxon>Mycobacteriales</taxon>
        <taxon>Corynebacteriaceae</taxon>
        <taxon>Corynebacterium</taxon>
    </lineage>
</organism>
<comment type="caution">
    <text evidence="2">The sequence shown here is derived from an EMBL/GenBank/DDBJ whole genome shotgun (WGS) entry which is preliminary data.</text>
</comment>
<keyword evidence="4" id="KW-1185">Reference proteome</keyword>
<name>A0A9Q4C8V3_9CORY</name>
<evidence type="ECO:0008006" key="5">
    <source>
        <dbReference type="Google" id="ProtNLM"/>
    </source>
</evidence>
<evidence type="ECO:0000313" key="1">
    <source>
        <dbReference type="EMBL" id="MCX7445109.1"/>
    </source>
</evidence>
<evidence type="ECO:0000313" key="3">
    <source>
        <dbReference type="Proteomes" id="UP001071478"/>
    </source>
</evidence>
<protein>
    <recommendedName>
        <fullName evidence="5">GNAT family N-acetyltransferase</fullName>
    </recommendedName>
</protein>
<reference evidence="2" key="1">
    <citation type="submission" date="2022-11" db="EMBL/GenBank/DDBJ databases">
        <title>Corynebacterium sp. isolated from Penguins.</title>
        <authorList>
            <person name="Sedlar K."/>
            <person name="Svec P."/>
        </authorList>
    </citation>
    <scope>NUCLEOTIDE SEQUENCE</scope>
    <source>
        <strain evidence="1">P7003</strain>
        <strain evidence="2">P7374</strain>
    </source>
</reference>
<dbReference type="EMBL" id="JAPMKU010000002">
    <property type="protein sequence ID" value="MCX7468466.1"/>
    <property type="molecule type" value="Genomic_DNA"/>
</dbReference>
<dbReference type="RefSeq" id="WP_248167486.1">
    <property type="nucleotide sequence ID" value="NZ_JALNJA010000002.1"/>
</dbReference>
<dbReference type="EMBL" id="JAPMKV010000004">
    <property type="protein sequence ID" value="MCX7445109.1"/>
    <property type="molecule type" value="Genomic_DNA"/>
</dbReference>